<dbReference type="AlphaFoldDB" id="A0A9P6MHL4"/>
<keyword evidence="4" id="KW-0436">Ligase</keyword>
<dbReference type="Gene3D" id="3.80.10.10">
    <property type="entry name" value="Ribonuclease Inhibitor"/>
    <property type="match status" value="2"/>
</dbReference>
<evidence type="ECO:0000313" key="5">
    <source>
        <dbReference type="Proteomes" id="UP000703661"/>
    </source>
</evidence>
<keyword evidence="5" id="KW-1185">Reference proteome</keyword>
<dbReference type="GO" id="GO:0016874">
    <property type="term" value="F:ligase activity"/>
    <property type="evidence" value="ECO:0007669"/>
    <property type="project" value="UniProtKB-KW"/>
</dbReference>
<evidence type="ECO:0000256" key="1">
    <source>
        <dbReference type="ARBA" id="ARBA00022786"/>
    </source>
</evidence>
<evidence type="ECO:0000259" key="3">
    <source>
        <dbReference type="Pfam" id="PF25372"/>
    </source>
</evidence>
<comment type="caution">
    <text evidence="4">The sequence shown here is derived from an EMBL/GenBank/DDBJ whole genome shotgun (WGS) entry which is preliminary data.</text>
</comment>
<dbReference type="InterPro" id="IPR050648">
    <property type="entry name" value="F-box_LRR-repeat"/>
</dbReference>
<dbReference type="Pfam" id="PF25372">
    <property type="entry name" value="DUF7885"/>
    <property type="match status" value="1"/>
</dbReference>
<organism evidence="4 5">
    <name type="scientific">Entomortierella chlamydospora</name>
    <dbReference type="NCBI Taxonomy" id="101097"/>
    <lineage>
        <taxon>Eukaryota</taxon>
        <taxon>Fungi</taxon>
        <taxon>Fungi incertae sedis</taxon>
        <taxon>Mucoromycota</taxon>
        <taxon>Mortierellomycotina</taxon>
        <taxon>Mortierellomycetes</taxon>
        <taxon>Mortierellales</taxon>
        <taxon>Mortierellaceae</taxon>
        <taxon>Entomortierella</taxon>
    </lineage>
</organism>
<dbReference type="EMBL" id="JAAAID010003036">
    <property type="protein sequence ID" value="KAG0001456.1"/>
    <property type="molecule type" value="Genomic_DNA"/>
</dbReference>
<sequence length="505" mass="55841">MSLDRSKTLFPYPNYVRRLNFSFLAPELTDDILVRFDSCKRLERLLLPGSNKVTEDGLKRILTVGRGLYTLDMSEIPAVTDSVLEYVANHCPKLHTLYLTGCSTITDGSVVKLAANCPGLKRIKLGQCSLLTDRSILALTKNCPHLMEIDVTNCNLMTNTAIQSVFKTLPQVRDINMTLFANLTDQAFSFIPIGPPASSNIRFDQLRVLNLTSCVLITDETLARIIPAASRLRNLTLTKCDRITDAIFAMAQLPKLRRIGLVKCANITDHGIYAMLVSQIVPQTLERVHLSYCVHLSDTAVAALVSQCSKLTHLSVTGVPAFMSHRYQKFCRTPPSEFTAHQREVFCVFSGKGVRELRQYMQEHPTVPSSTLSSIQRSYRIMGSTVASMVAGGQHSSAILAHLGFTLRETENHIQNLAAHNAAAVATTSDVATAAGTENDGEPTAILYAPSADNSEDLPNIEALSTSVADPSIQQRQENEALELEQQMEEMDQEFDYAEMMMEQH</sequence>
<feature type="non-terminal residue" evidence="4">
    <location>
        <position position="1"/>
    </location>
</feature>
<dbReference type="InterPro" id="IPR032675">
    <property type="entry name" value="LRR_dom_sf"/>
</dbReference>
<name>A0A9P6MHL4_9FUNG</name>
<keyword evidence="1" id="KW-0833">Ubl conjugation pathway</keyword>
<feature type="domain" description="F-box/LRR-repeat protein 15-like leucin rich repeat" evidence="3">
    <location>
        <begin position="113"/>
        <end position="316"/>
    </location>
</feature>
<keyword evidence="2" id="KW-0175">Coiled coil</keyword>
<dbReference type="Proteomes" id="UP000703661">
    <property type="component" value="Unassembled WGS sequence"/>
</dbReference>
<evidence type="ECO:0000313" key="4">
    <source>
        <dbReference type="EMBL" id="KAG0001456.1"/>
    </source>
</evidence>
<evidence type="ECO:0000256" key="2">
    <source>
        <dbReference type="SAM" id="Coils"/>
    </source>
</evidence>
<gene>
    <name evidence="4" type="primary">GRR1_2</name>
    <name evidence="4" type="ORF">BGZ80_006179</name>
</gene>
<proteinExistence type="predicted"/>
<reference evidence="4" key="1">
    <citation type="journal article" date="2020" name="Fungal Divers.">
        <title>Resolving the Mortierellaceae phylogeny through synthesis of multi-gene phylogenetics and phylogenomics.</title>
        <authorList>
            <person name="Vandepol N."/>
            <person name="Liber J."/>
            <person name="Desiro A."/>
            <person name="Na H."/>
            <person name="Kennedy M."/>
            <person name="Barry K."/>
            <person name="Grigoriev I.V."/>
            <person name="Miller A.N."/>
            <person name="O'Donnell K."/>
            <person name="Stajich J.E."/>
            <person name="Bonito G."/>
        </authorList>
    </citation>
    <scope>NUCLEOTIDE SEQUENCE</scope>
    <source>
        <strain evidence="4">NRRL 2769</strain>
    </source>
</reference>
<dbReference type="InterPro" id="IPR057207">
    <property type="entry name" value="FBXL15_LRR"/>
</dbReference>
<dbReference type="InterPro" id="IPR006553">
    <property type="entry name" value="Leu-rich_rpt_Cys-con_subtyp"/>
</dbReference>
<accession>A0A9P6MHL4</accession>
<dbReference type="SUPFAM" id="SSF52047">
    <property type="entry name" value="RNI-like"/>
    <property type="match status" value="1"/>
</dbReference>
<dbReference type="SMART" id="SM00367">
    <property type="entry name" value="LRR_CC"/>
    <property type="match status" value="9"/>
</dbReference>
<protein>
    <submittedName>
        <fullName evidence="4">SCF ubiquitin ligase complex subunit</fullName>
    </submittedName>
</protein>
<dbReference type="PANTHER" id="PTHR13382">
    <property type="entry name" value="MITOCHONDRIAL ATP SYNTHASE COUPLING FACTOR B"/>
    <property type="match status" value="1"/>
</dbReference>
<feature type="coiled-coil region" evidence="2">
    <location>
        <begin position="474"/>
        <end position="501"/>
    </location>
</feature>
<dbReference type="GO" id="GO:0005737">
    <property type="term" value="C:cytoplasm"/>
    <property type="evidence" value="ECO:0007669"/>
    <property type="project" value="TreeGrafter"/>
</dbReference>